<dbReference type="Gene3D" id="3.40.50.10190">
    <property type="entry name" value="BRCT domain"/>
    <property type="match status" value="1"/>
</dbReference>
<dbReference type="InterPro" id="IPR006572">
    <property type="entry name" value="Znf_DBF"/>
</dbReference>
<dbReference type="Gene3D" id="6.10.250.3410">
    <property type="entry name" value="DBF zinc finger"/>
    <property type="match status" value="1"/>
</dbReference>
<dbReference type="Pfam" id="PF08630">
    <property type="entry name" value="Dfp1_Him1_M"/>
    <property type="match status" value="1"/>
</dbReference>
<evidence type="ECO:0000256" key="1">
    <source>
        <dbReference type="ARBA" id="ARBA00022723"/>
    </source>
</evidence>
<dbReference type="InterPro" id="IPR038545">
    <property type="entry name" value="Znf_DBF_sf"/>
</dbReference>
<dbReference type="CDD" id="cd00027">
    <property type="entry name" value="BRCT"/>
    <property type="match status" value="1"/>
</dbReference>
<evidence type="ECO:0000313" key="8">
    <source>
        <dbReference type="Proteomes" id="UP001497453"/>
    </source>
</evidence>
<organism evidence="7 8">
    <name type="scientific">Somion occarium</name>
    <dbReference type="NCBI Taxonomy" id="3059160"/>
    <lineage>
        <taxon>Eukaryota</taxon>
        <taxon>Fungi</taxon>
        <taxon>Dikarya</taxon>
        <taxon>Basidiomycota</taxon>
        <taxon>Agaricomycotina</taxon>
        <taxon>Agaricomycetes</taxon>
        <taxon>Polyporales</taxon>
        <taxon>Cerrenaceae</taxon>
        <taxon>Somion</taxon>
    </lineage>
</organism>
<dbReference type="PANTHER" id="PTHR15375:SF26">
    <property type="entry name" value="PROTEIN CHIFFON"/>
    <property type="match status" value="1"/>
</dbReference>
<name>A0ABP1DGN6_9APHY</name>
<evidence type="ECO:0000259" key="6">
    <source>
        <dbReference type="PROSITE" id="PS51265"/>
    </source>
</evidence>
<accession>A0ABP1DGN6</accession>
<evidence type="ECO:0000256" key="5">
    <source>
        <dbReference type="SAM" id="MobiDB-lite"/>
    </source>
</evidence>
<dbReference type="InterPro" id="IPR013939">
    <property type="entry name" value="Regulatory_Dfp1/Him1"/>
</dbReference>
<dbReference type="Pfam" id="PF07535">
    <property type="entry name" value="zf-DBF"/>
    <property type="match status" value="1"/>
</dbReference>
<protein>
    <recommendedName>
        <fullName evidence="6">DBF4-type domain-containing protein</fullName>
    </recommendedName>
</protein>
<dbReference type="Proteomes" id="UP001497453">
    <property type="component" value="Chromosome 4"/>
</dbReference>
<feature type="region of interest" description="Disordered" evidence="5">
    <location>
        <begin position="473"/>
        <end position="498"/>
    </location>
</feature>
<keyword evidence="3" id="KW-0862">Zinc</keyword>
<dbReference type="InterPro" id="IPR036420">
    <property type="entry name" value="BRCT_dom_sf"/>
</dbReference>
<evidence type="ECO:0000256" key="3">
    <source>
        <dbReference type="ARBA" id="ARBA00022833"/>
    </source>
</evidence>
<dbReference type="PANTHER" id="PTHR15375">
    <property type="entry name" value="ACTIVATOR OF S-PHASE KINASE-RELATED"/>
    <property type="match status" value="1"/>
</dbReference>
<keyword evidence="2 4" id="KW-0863">Zinc-finger</keyword>
<feature type="domain" description="DBF4-type" evidence="6">
    <location>
        <begin position="518"/>
        <end position="567"/>
    </location>
</feature>
<dbReference type="InterPro" id="IPR051590">
    <property type="entry name" value="Replication_Regulatory_Kinase"/>
</dbReference>
<evidence type="ECO:0000313" key="7">
    <source>
        <dbReference type="EMBL" id="CAL1707001.1"/>
    </source>
</evidence>
<proteinExistence type="predicted"/>
<feature type="region of interest" description="Disordered" evidence="5">
    <location>
        <begin position="1"/>
        <end position="77"/>
    </location>
</feature>
<sequence length="617" mass="69731">MAAVLRNPLGLRPLSHQLSPSPSTQIGATKPPSAKRSRSPELIVDGTLQSSKRVRGVDQSPAPGPNREELKKEKERRRIERENEFKIKYTRAFPSWVFYFDIDAANPDAALLREQLVDRVTRMGAHVEDFFSKEVTHLITTQPEESFANKENNLKHAHLIPSPSTSVLRSPIKLRGRAAKDVPAAQPPDHLIKKALTYAIKIWDPLKLDSVLDRCGAPPACLAGSSTAVGGSNRIQAISSVPRERSLTRLLEAERIHGTTERDPTQKRSDYIYFSKTSYYVLVEDMNQELATIAALEYPIHKDRDGQERGTWPVLHCHPRARGPFVEYNEREERRREKADKIEAEREWDRERRKAKLLEAEKRRKAQQQVQRNGDLRRSVSMKNLHRRASFPQAGTGGFVDLDADFDDGNTMASANASGYLASGAYMAASGNSVSITSTTGTTSTAGHSSRMTQLNPSLKGLMQQQVVTSRKAATNTTSAGKKENIMGPPLSIPERPNNMLLRKSRSTNTLRLPKREEGMKPGYCESCRVKFEDFKHHIIGRRHRKYATDDANFTQLDLVLSRMRRRTLQDVAAERRGWNHPQQRPTADHHMYHLASEDMAGEDVQWDDWVEHDETS</sequence>
<dbReference type="EMBL" id="OZ037947">
    <property type="protein sequence ID" value="CAL1707001.1"/>
    <property type="molecule type" value="Genomic_DNA"/>
</dbReference>
<feature type="region of interest" description="Disordered" evidence="5">
    <location>
        <begin position="359"/>
        <end position="380"/>
    </location>
</feature>
<gene>
    <name evidence="7" type="ORF">GFSPODELE1_LOCUS6143</name>
</gene>
<reference evidence="8" key="1">
    <citation type="submission" date="2024-04" db="EMBL/GenBank/DDBJ databases">
        <authorList>
            <person name="Shaw F."/>
            <person name="Minotto A."/>
        </authorList>
    </citation>
    <scope>NUCLEOTIDE SEQUENCE [LARGE SCALE GENOMIC DNA]</scope>
</reference>
<dbReference type="PROSITE" id="PS51265">
    <property type="entry name" value="ZF_DBF4"/>
    <property type="match status" value="1"/>
</dbReference>
<keyword evidence="8" id="KW-1185">Reference proteome</keyword>
<feature type="compositionally biased region" description="Polar residues" evidence="5">
    <location>
        <begin position="16"/>
        <end position="27"/>
    </location>
</feature>
<evidence type="ECO:0000256" key="4">
    <source>
        <dbReference type="PROSITE-ProRule" id="PRU00600"/>
    </source>
</evidence>
<keyword evidence="1" id="KW-0479">Metal-binding</keyword>
<dbReference type="SMART" id="SM00586">
    <property type="entry name" value="ZnF_DBF"/>
    <property type="match status" value="1"/>
</dbReference>
<evidence type="ECO:0000256" key="2">
    <source>
        <dbReference type="ARBA" id="ARBA00022771"/>
    </source>
</evidence>
<feature type="compositionally biased region" description="Basic and acidic residues" evidence="5">
    <location>
        <begin position="66"/>
        <end position="77"/>
    </location>
</feature>